<dbReference type="InterPro" id="IPR036388">
    <property type="entry name" value="WH-like_DNA-bd_sf"/>
</dbReference>
<evidence type="ECO:0000256" key="3">
    <source>
        <dbReference type="ARBA" id="ARBA00023125"/>
    </source>
</evidence>
<keyword evidence="4" id="KW-0804">Transcription</keyword>
<dbReference type="SUPFAM" id="SSF88946">
    <property type="entry name" value="Sigma2 domain of RNA polymerase sigma factors"/>
    <property type="match status" value="1"/>
</dbReference>
<reference evidence="8" key="1">
    <citation type="journal article" date="2019" name="Int. J. Syst. Evol. Microbiol.">
        <title>The Global Catalogue of Microorganisms (GCM) 10K type strain sequencing project: providing services to taxonomists for standard genome sequencing and annotation.</title>
        <authorList>
            <consortium name="The Broad Institute Genomics Platform"/>
            <consortium name="The Broad Institute Genome Sequencing Center for Infectious Disease"/>
            <person name="Wu L."/>
            <person name="Ma J."/>
        </authorList>
    </citation>
    <scope>NUCLEOTIDE SEQUENCE [LARGE SCALE GENOMIC DNA]</scope>
    <source>
        <strain evidence="8">CCUG 50353</strain>
    </source>
</reference>
<evidence type="ECO:0000313" key="8">
    <source>
        <dbReference type="Proteomes" id="UP001595733"/>
    </source>
</evidence>
<name>A0ABV8UVX8_9BACL</name>
<dbReference type="InterPro" id="IPR007627">
    <property type="entry name" value="RNA_pol_sigma70_r2"/>
</dbReference>
<keyword evidence="1" id="KW-0805">Transcription regulation</keyword>
<dbReference type="Pfam" id="PF04545">
    <property type="entry name" value="Sigma70_r4"/>
    <property type="match status" value="1"/>
</dbReference>
<evidence type="ECO:0000256" key="4">
    <source>
        <dbReference type="ARBA" id="ARBA00023163"/>
    </source>
</evidence>
<organism evidence="7 8">
    <name type="scientific">Chryseomicrobium palamuruense</name>
    <dbReference type="NCBI Taxonomy" id="682973"/>
    <lineage>
        <taxon>Bacteria</taxon>
        <taxon>Bacillati</taxon>
        <taxon>Bacillota</taxon>
        <taxon>Bacilli</taxon>
        <taxon>Bacillales</taxon>
        <taxon>Caryophanaceae</taxon>
        <taxon>Chryseomicrobium</taxon>
    </lineage>
</organism>
<protein>
    <submittedName>
        <fullName evidence="7">RNA polymerase sigma factor</fullName>
    </submittedName>
</protein>
<gene>
    <name evidence="7" type="ORF">ACFO0S_09060</name>
</gene>
<feature type="domain" description="RNA polymerase sigma-70 region 2" evidence="5">
    <location>
        <begin position="9"/>
        <end position="73"/>
    </location>
</feature>
<dbReference type="InterPro" id="IPR013324">
    <property type="entry name" value="RNA_pol_sigma_r3/r4-like"/>
</dbReference>
<dbReference type="PANTHER" id="PTHR30385">
    <property type="entry name" value="SIGMA FACTOR F FLAGELLAR"/>
    <property type="match status" value="1"/>
</dbReference>
<dbReference type="Pfam" id="PF04542">
    <property type="entry name" value="Sigma70_r2"/>
    <property type="match status" value="1"/>
</dbReference>
<dbReference type="Proteomes" id="UP001595733">
    <property type="component" value="Unassembled WGS sequence"/>
</dbReference>
<evidence type="ECO:0000256" key="2">
    <source>
        <dbReference type="ARBA" id="ARBA00023082"/>
    </source>
</evidence>
<evidence type="ECO:0000259" key="6">
    <source>
        <dbReference type="Pfam" id="PF04545"/>
    </source>
</evidence>
<dbReference type="Gene3D" id="1.10.10.10">
    <property type="entry name" value="Winged helix-like DNA-binding domain superfamily/Winged helix DNA-binding domain"/>
    <property type="match status" value="1"/>
</dbReference>
<evidence type="ECO:0000256" key="1">
    <source>
        <dbReference type="ARBA" id="ARBA00023015"/>
    </source>
</evidence>
<keyword evidence="2" id="KW-0731">Sigma factor</keyword>
<sequence length="153" mass="17700">MTTFEEVAEAYQPMISSILRKTQIYRDHDVFRQAATIALWKVWETYDESKGSFAGFAYRSMYGAVLDELKRTSKDIPLDTPFFEQLTTWKEEECFLDILKDLSDAQQKVIILSYIYGYTALEIAHLLNISEAGVKKRKKVALRVLRELITNGC</sequence>
<keyword evidence="3" id="KW-0238">DNA-binding</keyword>
<comment type="caution">
    <text evidence="7">The sequence shown here is derived from an EMBL/GenBank/DDBJ whole genome shotgun (WGS) entry which is preliminary data.</text>
</comment>
<dbReference type="EMBL" id="JBHSEF010000022">
    <property type="protein sequence ID" value="MFC4355194.1"/>
    <property type="molecule type" value="Genomic_DNA"/>
</dbReference>
<dbReference type="CDD" id="cd06171">
    <property type="entry name" value="Sigma70_r4"/>
    <property type="match status" value="1"/>
</dbReference>
<dbReference type="InterPro" id="IPR013325">
    <property type="entry name" value="RNA_pol_sigma_r2"/>
</dbReference>
<accession>A0ABV8UVX8</accession>
<dbReference type="SUPFAM" id="SSF88659">
    <property type="entry name" value="Sigma3 and sigma4 domains of RNA polymerase sigma factors"/>
    <property type="match status" value="1"/>
</dbReference>
<keyword evidence="8" id="KW-1185">Reference proteome</keyword>
<evidence type="ECO:0000313" key="7">
    <source>
        <dbReference type="EMBL" id="MFC4355194.1"/>
    </source>
</evidence>
<dbReference type="InterPro" id="IPR007630">
    <property type="entry name" value="RNA_pol_sigma70_r4"/>
</dbReference>
<dbReference type="Gene3D" id="1.10.1740.10">
    <property type="match status" value="1"/>
</dbReference>
<feature type="domain" description="RNA polymerase sigma-70 region 4" evidence="6">
    <location>
        <begin position="99"/>
        <end position="147"/>
    </location>
</feature>
<proteinExistence type="predicted"/>
<evidence type="ECO:0000259" key="5">
    <source>
        <dbReference type="Pfam" id="PF04542"/>
    </source>
</evidence>
<dbReference type="InterPro" id="IPR014284">
    <property type="entry name" value="RNA_pol_sigma-70_dom"/>
</dbReference>
<dbReference type="NCBIfam" id="TIGR02937">
    <property type="entry name" value="sigma70-ECF"/>
    <property type="match status" value="1"/>
</dbReference>
<dbReference type="RefSeq" id="WP_378141588.1">
    <property type="nucleotide sequence ID" value="NZ_JBHSEF010000022.1"/>
</dbReference>